<evidence type="ECO:0000313" key="1">
    <source>
        <dbReference type="EMBL" id="AQT06387.1"/>
    </source>
</evidence>
<geneLocation type="plasmid" evidence="2">
    <name>pac1084_1</name>
</geneLocation>
<accession>A0A1U9LJ06</accession>
<dbReference type="Proteomes" id="UP000189055">
    <property type="component" value="Plasmid pAC1084_1"/>
</dbReference>
<sequence>MRQHVRMEVKTDKTGRLPKKSAWALTPQDADHDACLFTILDTALPRIPSDQDSSLHRYAHSFSRVVDVPYTRGLPIQKSLSLWFDHLSKMRFIRKYDVSEWRKNSDLNEAAQLLKEAEIDALRFTVSGARQPCLVVINESKVSKVSHFRYHRDNAAPPSIRWLDKTPEIQSLNPDGSLLNLSSGGAAIQAACSKLDEDLVSSSHVVALALAEFLGGEKAGAGIGGIFDTQTERPVWIAATLKVGEDIIFLDRMGARKRGDIATQLAAGAFGNPDSLIARQGISLDSHVHEPLKGEAQNLAKELGGVLPPSEAFASLLTISSPSTTAHPVRKKYAWNFLPDGAKTAVSEFSILDAEMPAEGRDNTILVKYCHNFRKIAEVPDNDFMSIKDSLLFWLQHLASEKLIPPHKFLDWEVAGRSPKGAKRLLDEAGIDALKFEREDTGTIHLVALNLSQIEPVRTFDYQAQTKLSAPLENVADFPSALKLTGNPEAPFLNLTAGGMALRNACEKIKSPFMDDPHATAIALANYLGGEKKGAGMAAIVDTRTGRPVWVGATLDGLFLDRNGARKKRDLVEQMQSGVFGPPEHLSARVGISLNSKIHRPAAMKAQALLRELHTHMPPADAMTLLLELSAPVLLDDRIWEPVMEGPENNPEKTYAPEP</sequence>
<reference evidence="1 2" key="1">
    <citation type="submission" date="2016-03" db="EMBL/GenBank/DDBJ databases">
        <title>Acetic acid bacteria sequencing.</title>
        <authorList>
            <person name="Brandt J."/>
            <person name="Jakob F."/>
            <person name="Vogel R.F."/>
        </authorList>
    </citation>
    <scope>NUCLEOTIDE SEQUENCE [LARGE SCALE GENOMIC DNA]</scope>
    <source>
        <strain evidence="1 2">TMW2.1084</strain>
        <plasmid evidence="2">pac1084_1</plasmid>
    </source>
</reference>
<keyword evidence="1" id="KW-0614">Plasmid</keyword>
<evidence type="ECO:0000313" key="2">
    <source>
        <dbReference type="Proteomes" id="UP000189055"/>
    </source>
</evidence>
<organism evidence="1 2">
    <name type="scientific">Acetobacter persici</name>
    <dbReference type="NCBI Taxonomy" id="1076596"/>
    <lineage>
        <taxon>Bacteria</taxon>
        <taxon>Pseudomonadati</taxon>
        <taxon>Pseudomonadota</taxon>
        <taxon>Alphaproteobacteria</taxon>
        <taxon>Acetobacterales</taxon>
        <taxon>Acetobacteraceae</taxon>
        <taxon>Acetobacter</taxon>
    </lineage>
</organism>
<dbReference type="KEGG" id="aper:A0U91_15340"/>
<protein>
    <submittedName>
        <fullName evidence="1">Uncharacterized protein</fullName>
    </submittedName>
</protein>
<dbReference type="EMBL" id="CP014688">
    <property type="protein sequence ID" value="AQT06387.1"/>
    <property type="molecule type" value="Genomic_DNA"/>
</dbReference>
<dbReference type="AlphaFoldDB" id="A0A1U9LJ06"/>
<gene>
    <name evidence="1" type="ORF">A0U91_15340</name>
</gene>
<proteinExistence type="predicted"/>
<name>A0A1U9LJ06_9PROT</name>